<dbReference type="Proteomes" id="UP000581447">
    <property type="component" value="Unassembled WGS sequence"/>
</dbReference>
<dbReference type="RefSeq" id="WP_183941402.1">
    <property type="nucleotide sequence ID" value="NZ_BAABBG010000002.1"/>
</dbReference>
<dbReference type="InterPro" id="IPR036986">
    <property type="entry name" value="S4_RNA-bd_sf"/>
</dbReference>
<keyword evidence="4" id="KW-1185">Reference proteome</keyword>
<feature type="domain" description="RNA-binding S4" evidence="2">
    <location>
        <begin position="1"/>
        <end position="70"/>
    </location>
</feature>
<reference evidence="3 4" key="1">
    <citation type="submission" date="2020-08" db="EMBL/GenBank/DDBJ databases">
        <title>Genomic Encyclopedia of Type Strains, Phase IV (KMG-IV): sequencing the most valuable type-strain genomes for metagenomic binning, comparative biology and taxonomic classification.</title>
        <authorList>
            <person name="Goeker M."/>
        </authorList>
    </citation>
    <scope>NUCLEOTIDE SEQUENCE [LARGE SCALE GENOMIC DNA]</scope>
    <source>
        <strain evidence="3 4">DSM 29050</strain>
    </source>
</reference>
<dbReference type="SMART" id="SM00363">
    <property type="entry name" value="S4"/>
    <property type="match status" value="1"/>
</dbReference>
<dbReference type="PROSITE" id="PS50889">
    <property type="entry name" value="S4"/>
    <property type="match status" value="1"/>
</dbReference>
<keyword evidence="1" id="KW-0694">RNA-binding</keyword>
<dbReference type="GO" id="GO:0003723">
    <property type="term" value="F:RNA binding"/>
    <property type="evidence" value="ECO:0007669"/>
    <property type="project" value="UniProtKB-KW"/>
</dbReference>
<gene>
    <name evidence="3" type="ORF">GGR91_001415</name>
</gene>
<evidence type="ECO:0000256" key="1">
    <source>
        <dbReference type="PROSITE-ProRule" id="PRU00182"/>
    </source>
</evidence>
<evidence type="ECO:0000313" key="3">
    <source>
        <dbReference type="EMBL" id="MBB3943193.1"/>
    </source>
</evidence>
<accession>A0A840AZW6</accession>
<dbReference type="EMBL" id="JACIEA010000001">
    <property type="protein sequence ID" value="MBB3943193.1"/>
    <property type="molecule type" value="Genomic_DNA"/>
</dbReference>
<dbReference type="Pfam" id="PF01479">
    <property type="entry name" value="S4"/>
    <property type="match status" value="1"/>
</dbReference>
<comment type="caution">
    <text evidence="3">The sequence shown here is derived from an EMBL/GenBank/DDBJ whole genome shotgun (WGS) entry which is preliminary data.</text>
</comment>
<dbReference type="InterPro" id="IPR002942">
    <property type="entry name" value="S4_RNA-bd"/>
</dbReference>
<evidence type="ECO:0000313" key="4">
    <source>
        <dbReference type="Proteomes" id="UP000581447"/>
    </source>
</evidence>
<dbReference type="AlphaFoldDB" id="A0A840AZW6"/>
<proteinExistence type="predicted"/>
<dbReference type="SUPFAM" id="SSF55174">
    <property type="entry name" value="Alpha-L RNA-binding motif"/>
    <property type="match status" value="1"/>
</dbReference>
<dbReference type="Gene3D" id="3.10.290.10">
    <property type="entry name" value="RNA-binding S4 domain"/>
    <property type="match status" value="1"/>
</dbReference>
<protein>
    <submittedName>
        <fullName evidence="3">Ribosome-associated heat shock protein Hsp15</fullName>
    </submittedName>
</protein>
<keyword evidence="3" id="KW-0346">Stress response</keyword>
<organism evidence="3 4">
    <name type="scientific">Sphingorhabdus rigui</name>
    <dbReference type="NCBI Taxonomy" id="1282858"/>
    <lineage>
        <taxon>Bacteria</taxon>
        <taxon>Pseudomonadati</taxon>
        <taxon>Pseudomonadota</taxon>
        <taxon>Alphaproteobacteria</taxon>
        <taxon>Sphingomonadales</taxon>
        <taxon>Sphingomonadaceae</taxon>
        <taxon>Sphingorhabdus</taxon>
    </lineage>
</organism>
<sequence length="82" mass="9159">MRIDKLLFFLRLAKSRSLALSWAEAGHIRLNGRRIEKGSAAVRIGDIITMPLGDAVLTLKLLSVPVRRGPASEAQLFYQRID</sequence>
<name>A0A840AZW6_9SPHN</name>
<evidence type="ECO:0000259" key="2">
    <source>
        <dbReference type="SMART" id="SM00363"/>
    </source>
</evidence>
<dbReference type="CDD" id="cd00165">
    <property type="entry name" value="S4"/>
    <property type="match status" value="1"/>
</dbReference>